<comment type="caution">
    <text evidence="3">The sequence shown here is derived from an EMBL/GenBank/DDBJ whole genome shotgun (WGS) entry which is preliminary data.</text>
</comment>
<feature type="compositionally biased region" description="Acidic residues" evidence="1">
    <location>
        <begin position="396"/>
        <end position="405"/>
    </location>
</feature>
<dbReference type="GeneID" id="98139794"/>
<keyword evidence="4" id="KW-1185">Reference proteome</keyword>
<feature type="compositionally biased region" description="Basic residues" evidence="1">
    <location>
        <begin position="58"/>
        <end position="72"/>
    </location>
</feature>
<reference evidence="3 4" key="1">
    <citation type="submission" date="2024-07" db="EMBL/GenBank/DDBJ databases">
        <title>Section-level genome sequencing and comparative genomics of Aspergillus sections Usti and Cavernicolus.</title>
        <authorList>
            <consortium name="Lawrence Berkeley National Laboratory"/>
            <person name="Nybo J.L."/>
            <person name="Vesth T.C."/>
            <person name="Theobald S."/>
            <person name="Frisvad J.C."/>
            <person name="Larsen T.O."/>
            <person name="Kjaerboelling I."/>
            <person name="Rothschild-Mancinelli K."/>
            <person name="Lyhne E.K."/>
            <person name="Kogle M.E."/>
            <person name="Barry K."/>
            <person name="Clum A."/>
            <person name="Na H."/>
            <person name="Ledsgaard L."/>
            <person name="Lin J."/>
            <person name="Lipzen A."/>
            <person name="Kuo A."/>
            <person name="Riley R."/>
            <person name="Mondo S."/>
            <person name="Labutti K."/>
            <person name="Haridas S."/>
            <person name="Pangalinan J."/>
            <person name="Salamov A.A."/>
            <person name="Simmons B.A."/>
            <person name="Magnuson J.K."/>
            <person name="Chen J."/>
            <person name="Drula E."/>
            <person name="Henrissat B."/>
            <person name="Wiebenga A."/>
            <person name="Lubbers R.J."/>
            <person name="Gomes A.C."/>
            <person name="Macurrencykelacurrency M.R."/>
            <person name="Stajich J."/>
            <person name="Grigoriev I.V."/>
            <person name="Mortensen U.H."/>
            <person name="De Vries R.P."/>
            <person name="Baker S.E."/>
            <person name="Andersen M.R."/>
        </authorList>
    </citation>
    <scope>NUCLEOTIDE SEQUENCE [LARGE SCALE GENOMIC DNA]</scope>
    <source>
        <strain evidence="3 4">CBS 449.75</strain>
    </source>
</reference>
<dbReference type="PANTHER" id="PTHR11538">
    <property type="entry name" value="PHENYLALANYL-TRNA SYNTHETASE"/>
    <property type="match status" value="1"/>
</dbReference>
<evidence type="ECO:0000259" key="2">
    <source>
        <dbReference type="Pfam" id="PF10354"/>
    </source>
</evidence>
<dbReference type="RefSeq" id="XP_070885296.1">
    <property type="nucleotide sequence ID" value="XM_071024722.1"/>
</dbReference>
<name>A0ABR4LP45_9EURO</name>
<evidence type="ECO:0000313" key="4">
    <source>
        <dbReference type="Proteomes" id="UP001610432"/>
    </source>
</evidence>
<feature type="region of interest" description="Disordered" evidence="1">
    <location>
        <begin position="1"/>
        <end position="29"/>
    </location>
</feature>
<dbReference type="Pfam" id="PF10354">
    <property type="entry name" value="BMT5-like"/>
    <property type="match status" value="1"/>
</dbReference>
<proteinExistence type="predicted"/>
<feature type="compositionally biased region" description="Acidic residues" evidence="1">
    <location>
        <begin position="270"/>
        <end position="286"/>
    </location>
</feature>
<feature type="region of interest" description="Disordered" evidence="1">
    <location>
        <begin position="41"/>
        <end position="72"/>
    </location>
</feature>
<protein>
    <recommendedName>
        <fullName evidence="2">25S rRNA (uridine-N(3))-methyltransferase BMT5-like domain-containing protein</fullName>
    </recommendedName>
</protein>
<feature type="compositionally biased region" description="Low complexity" evidence="1">
    <location>
        <begin position="133"/>
        <end position="142"/>
    </location>
</feature>
<dbReference type="EMBL" id="JBFXLQ010000026">
    <property type="protein sequence ID" value="KAL2866317.1"/>
    <property type="molecule type" value="Genomic_DNA"/>
</dbReference>
<dbReference type="Proteomes" id="UP001610432">
    <property type="component" value="Unassembled WGS sequence"/>
</dbReference>
<dbReference type="InterPro" id="IPR019446">
    <property type="entry name" value="BMT5-like"/>
</dbReference>
<gene>
    <name evidence="3" type="ORF">BJX67DRAFT_145226</name>
</gene>
<feature type="region of interest" description="Disordered" evidence="1">
    <location>
        <begin position="378"/>
        <end position="405"/>
    </location>
</feature>
<accession>A0ABR4LP45</accession>
<evidence type="ECO:0000313" key="3">
    <source>
        <dbReference type="EMBL" id="KAL2866317.1"/>
    </source>
</evidence>
<feature type="region of interest" description="Disordered" evidence="1">
    <location>
        <begin position="133"/>
        <end position="156"/>
    </location>
</feature>
<feature type="region of interest" description="Disordered" evidence="1">
    <location>
        <begin position="250"/>
        <end position="292"/>
    </location>
</feature>
<feature type="domain" description="25S rRNA (uridine-N(3))-methyltransferase BMT5-like" evidence="2">
    <location>
        <begin position="84"/>
        <end position="344"/>
    </location>
</feature>
<dbReference type="PANTHER" id="PTHR11538:SF26">
    <property type="entry name" value="FERREDOXIN-FOLD ANTICODON-BINDING DOMAIN-CONTAINING PROTEIN 1"/>
    <property type="match status" value="1"/>
</dbReference>
<sequence length="405" mass="45185">MTKPKRARVQKQHALPHVKPSHGRGKGHRKMSSFAKLSTKNNYNRNNATTGGGNTTAHTRKNEKHQQKQHTRPIVPFRRRDRILLVGEGDFSFARSLATYHRCKTLLATCYDSKETLYSKHPQAEKNIADILASSASSSSSSKPERDEQQQQHSNSPIVLFSVDAKKLGTPAGGGRDIRVGFPRNIKKRPAWVKGDRVMETNQGGPWDMICFNFPHVGGLSTDVNRQVRANQELLVTFFKACLPLLSGKPEEGDHVGEESGDGWDSGMDGSDEDGSDAEGRDDDDDVRAKDERRTAAGQVLVTLFEGAPYTLWNIRDLARHAGLKVVTSFRFPWACYRGYSHARTLGEVEGKDGARGGWRGEDREARMYLFEAKTDDHTSSLGLASEKRRKRPVQEDDSDSEPDL</sequence>
<organism evidence="3 4">
    <name type="scientific">Aspergillus lucknowensis</name>
    <dbReference type="NCBI Taxonomy" id="176173"/>
    <lineage>
        <taxon>Eukaryota</taxon>
        <taxon>Fungi</taxon>
        <taxon>Dikarya</taxon>
        <taxon>Ascomycota</taxon>
        <taxon>Pezizomycotina</taxon>
        <taxon>Eurotiomycetes</taxon>
        <taxon>Eurotiomycetidae</taxon>
        <taxon>Eurotiales</taxon>
        <taxon>Aspergillaceae</taxon>
        <taxon>Aspergillus</taxon>
        <taxon>Aspergillus subgen. Nidulantes</taxon>
    </lineage>
</organism>
<evidence type="ECO:0000256" key="1">
    <source>
        <dbReference type="SAM" id="MobiDB-lite"/>
    </source>
</evidence>